<proteinExistence type="predicted"/>
<reference evidence="2" key="2">
    <citation type="submission" date="2023-06" db="EMBL/GenBank/DDBJ databases">
        <authorList>
            <person name="Swenson N.G."/>
            <person name="Wegrzyn J.L."/>
            <person name="Mcevoy S.L."/>
        </authorList>
    </citation>
    <scope>NUCLEOTIDE SEQUENCE</scope>
    <source>
        <strain evidence="2">NS2018</strain>
        <tissue evidence="2">Leaf</tissue>
    </source>
</reference>
<accession>A0AA39RB31</accession>
<sequence length="117" mass="12046">MHNDDGDAKPASLGDSSRRWRRSWRCGGQGSRGGGGWAATTAPRSRLRWGTRRGGGGGGAGGCGGGESRGPESTHVPPYRGTARHMPLNRLGPGMDLGQAVPSPARSETVPNGSIEV</sequence>
<evidence type="ECO:0000313" key="2">
    <source>
        <dbReference type="EMBL" id="KAK0570615.1"/>
    </source>
</evidence>
<comment type="caution">
    <text evidence="2">The sequence shown here is derived from an EMBL/GenBank/DDBJ whole genome shotgun (WGS) entry which is preliminary data.</text>
</comment>
<evidence type="ECO:0000256" key="1">
    <source>
        <dbReference type="SAM" id="MobiDB-lite"/>
    </source>
</evidence>
<dbReference type="Proteomes" id="UP001168877">
    <property type="component" value="Unassembled WGS sequence"/>
</dbReference>
<dbReference type="AlphaFoldDB" id="A0AA39RB31"/>
<evidence type="ECO:0000313" key="3">
    <source>
        <dbReference type="Proteomes" id="UP001168877"/>
    </source>
</evidence>
<gene>
    <name evidence="2" type="ORF">LWI29_004021</name>
</gene>
<feature type="compositionally biased region" description="Gly residues" evidence="1">
    <location>
        <begin position="27"/>
        <end position="37"/>
    </location>
</feature>
<feature type="compositionally biased region" description="Gly residues" evidence="1">
    <location>
        <begin position="52"/>
        <end position="68"/>
    </location>
</feature>
<reference evidence="2" key="1">
    <citation type="journal article" date="2022" name="Plant J.">
        <title>Strategies of tolerance reflected in two North American maple genomes.</title>
        <authorList>
            <person name="McEvoy S.L."/>
            <person name="Sezen U.U."/>
            <person name="Trouern-Trend A."/>
            <person name="McMahon S.M."/>
            <person name="Schaberg P.G."/>
            <person name="Yang J."/>
            <person name="Wegrzyn J.L."/>
            <person name="Swenson N.G."/>
        </authorList>
    </citation>
    <scope>NUCLEOTIDE SEQUENCE</scope>
    <source>
        <strain evidence="2">NS2018</strain>
    </source>
</reference>
<feature type="region of interest" description="Disordered" evidence="1">
    <location>
        <begin position="1"/>
        <end position="117"/>
    </location>
</feature>
<keyword evidence="3" id="KW-1185">Reference proteome</keyword>
<dbReference type="EMBL" id="JAUESC010000388">
    <property type="protein sequence ID" value="KAK0570615.1"/>
    <property type="molecule type" value="Genomic_DNA"/>
</dbReference>
<name>A0AA39RB31_ACESA</name>
<protein>
    <submittedName>
        <fullName evidence="2">Uncharacterized protein</fullName>
    </submittedName>
</protein>
<organism evidence="2 3">
    <name type="scientific">Acer saccharum</name>
    <name type="common">Sugar maple</name>
    <dbReference type="NCBI Taxonomy" id="4024"/>
    <lineage>
        <taxon>Eukaryota</taxon>
        <taxon>Viridiplantae</taxon>
        <taxon>Streptophyta</taxon>
        <taxon>Embryophyta</taxon>
        <taxon>Tracheophyta</taxon>
        <taxon>Spermatophyta</taxon>
        <taxon>Magnoliopsida</taxon>
        <taxon>eudicotyledons</taxon>
        <taxon>Gunneridae</taxon>
        <taxon>Pentapetalae</taxon>
        <taxon>rosids</taxon>
        <taxon>malvids</taxon>
        <taxon>Sapindales</taxon>
        <taxon>Sapindaceae</taxon>
        <taxon>Hippocastanoideae</taxon>
        <taxon>Acereae</taxon>
        <taxon>Acer</taxon>
    </lineage>
</organism>